<proteinExistence type="predicted"/>
<evidence type="ECO:0000256" key="1">
    <source>
        <dbReference type="SAM" id="MobiDB-lite"/>
    </source>
</evidence>
<evidence type="ECO:0000313" key="2">
    <source>
        <dbReference type="EMBL" id="GFC85050.1"/>
    </source>
</evidence>
<organism evidence="2">
    <name type="scientific">Tanacetum cinerariifolium</name>
    <name type="common">Dalmatian daisy</name>
    <name type="synonym">Chrysanthemum cinerariifolium</name>
    <dbReference type="NCBI Taxonomy" id="118510"/>
    <lineage>
        <taxon>Eukaryota</taxon>
        <taxon>Viridiplantae</taxon>
        <taxon>Streptophyta</taxon>
        <taxon>Embryophyta</taxon>
        <taxon>Tracheophyta</taxon>
        <taxon>Spermatophyta</taxon>
        <taxon>Magnoliopsida</taxon>
        <taxon>eudicotyledons</taxon>
        <taxon>Gunneridae</taxon>
        <taxon>Pentapetalae</taxon>
        <taxon>asterids</taxon>
        <taxon>campanulids</taxon>
        <taxon>Asterales</taxon>
        <taxon>Asteraceae</taxon>
        <taxon>Asteroideae</taxon>
        <taxon>Anthemideae</taxon>
        <taxon>Anthemidinae</taxon>
        <taxon>Tanacetum</taxon>
    </lineage>
</organism>
<feature type="compositionally biased region" description="Basic and acidic residues" evidence="1">
    <location>
        <begin position="29"/>
        <end position="55"/>
    </location>
</feature>
<accession>A0A699REZ3</accession>
<comment type="caution">
    <text evidence="2">The sequence shown here is derived from an EMBL/GenBank/DDBJ whole genome shotgun (WGS) entry which is preliminary data.</text>
</comment>
<dbReference type="EMBL" id="BKCJ011097854">
    <property type="protein sequence ID" value="GFC85050.1"/>
    <property type="molecule type" value="Genomic_DNA"/>
</dbReference>
<feature type="region of interest" description="Disordered" evidence="1">
    <location>
        <begin position="23"/>
        <end position="55"/>
    </location>
</feature>
<dbReference type="AlphaFoldDB" id="A0A699REZ3"/>
<protein>
    <submittedName>
        <fullName evidence="2">Uncharacterized protein</fullName>
    </submittedName>
</protein>
<sequence length="55" mass="6497">MGLLLIKAFKPSVNSNRWEISTGIRRSRTPREYRHESGEAMSARRSERPQKGRRR</sequence>
<reference evidence="2" key="1">
    <citation type="journal article" date="2019" name="Sci. Rep.">
        <title>Draft genome of Tanacetum cinerariifolium, the natural source of mosquito coil.</title>
        <authorList>
            <person name="Yamashiro T."/>
            <person name="Shiraishi A."/>
            <person name="Satake H."/>
            <person name="Nakayama K."/>
        </authorList>
    </citation>
    <scope>NUCLEOTIDE SEQUENCE</scope>
</reference>
<gene>
    <name evidence="2" type="ORF">Tci_857020</name>
</gene>
<feature type="non-terminal residue" evidence="2">
    <location>
        <position position="55"/>
    </location>
</feature>
<name>A0A699REZ3_TANCI</name>